<feature type="region of interest" description="Disordered" evidence="1">
    <location>
        <begin position="281"/>
        <end position="434"/>
    </location>
</feature>
<sequence>MESYRKLEDKLMDLRLPLPQQRLSMARTLQRAATAVGHHHLSRLTEVACGRIEAEMVPKEERQRKKKSKGHKEERGEERKRSKKRPRRSEQGRNGGEGGDEGEEEHFASGALGPEEREIDDEQGEGAFGFRPEERERIATNASRQVPLTEDHNRKQETQQLPHEGGMRRQFGQPWPDGEFPGQEDHLSRKRASSRHGENHRRSHDSGRPHRENGHHGSHSNPERQTQHGRSRRPRSRERQHKPHRKKHTSQPPRPKKEKLTWKVLLRGFIKGVVAFEMNELRKGQTASQPQHPAPPTHRPSSGRRRRSEPTSRPPKSPSPTPGPSRRRITASSHPEAPTSPPPPSPRLPRSSGRPGLRHASSSDLPPLTPDQIHWREVRAREQGQADIMRAEGEAAARKRDEEIGEQQTQQVGEGEPLAYGEDPFAGPIPTPSIAAIQRNPNVSETVAATGWSFPGDLAASHSPSPVGYPNPPAPPLAQTSKPMPPKWGDPIKERENRRNKRK</sequence>
<gene>
    <name evidence="2" type="ORF">BLS_004412</name>
    <name evidence="3" type="ORF">EG327_006878</name>
    <name evidence="4" type="ORF">EG328_003040</name>
</gene>
<evidence type="ECO:0000313" key="4">
    <source>
        <dbReference type="EMBL" id="KAE9987316.1"/>
    </source>
</evidence>
<feature type="compositionally biased region" description="Basic and acidic residues" evidence="1">
    <location>
        <begin position="373"/>
        <end position="402"/>
    </location>
</feature>
<comment type="caution">
    <text evidence="2">The sequence shown here is derived from an EMBL/GenBank/DDBJ whole genome shotgun (WGS) entry which is preliminary data.</text>
</comment>
<organism evidence="2 5">
    <name type="scientific">Venturia inaequalis</name>
    <name type="common">Apple scab fungus</name>
    <dbReference type="NCBI Taxonomy" id="5025"/>
    <lineage>
        <taxon>Eukaryota</taxon>
        <taxon>Fungi</taxon>
        <taxon>Dikarya</taxon>
        <taxon>Ascomycota</taxon>
        <taxon>Pezizomycotina</taxon>
        <taxon>Dothideomycetes</taxon>
        <taxon>Pleosporomycetidae</taxon>
        <taxon>Venturiales</taxon>
        <taxon>Venturiaceae</taxon>
        <taxon>Venturia</taxon>
    </lineage>
</organism>
<keyword evidence="7" id="KW-1185">Reference proteome</keyword>
<feature type="region of interest" description="Disordered" evidence="1">
    <location>
        <begin position="57"/>
        <end position="261"/>
    </location>
</feature>
<evidence type="ECO:0000313" key="5">
    <source>
        <dbReference type="Proteomes" id="UP000433883"/>
    </source>
</evidence>
<feature type="compositionally biased region" description="Basic and acidic residues" evidence="1">
    <location>
        <begin position="71"/>
        <end position="80"/>
    </location>
</feature>
<feature type="compositionally biased region" description="Pro residues" evidence="1">
    <location>
        <begin position="312"/>
        <end position="323"/>
    </location>
</feature>
<dbReference type="EMBL" id="WNWS01000019">
    <property type="protein sequence ID" value="KAE9987316.1"/>
    <property type="molecule type" value="Genomic_DNA"/>
</dbReference>
<evidence type="ECO:0000313" key="6">
    <source>
        <dbReference type="Proteomes" id="UP000447873"/>
    </source>
</evidence>
<feature type="compositionally biased region" description="Low complexity" evidence="1">
    <location>
        <begin position="406"/>
        <end position="416"/>
    </location>
</feature>
<dbReference type="Proteomes" id="UP000433883">
    <property type="component" value="Unassembled WGS sequence"/>
</dbReference>
<evidence type="ECO:0000313" key="2">
    <source>
        <dbReference type="EMBL" id="KAE9971546.1"/>
    </source>
</evidence>
<reference evidence="2 5" key="1">
    <citation type="submission" date="2019-11" db="EMBL/GenBank/DDBJ databases">
        <title>Venturia inaequalis Genome Resource.</title>
        <authorList>
            <person name="Lichtner F.J."/>
        </authorList>
    </citation>
    <scope>NUCLEOTIDE SEQUENCE [LARGE SCALE GENOMIC DNA]</scope>
    <source>
        <strain evidence="4 6">120213</strain>
        <strain evidence="2">Bline_iso_100314</strain>
        <strain evidence="3 7">DMI_063113</strain>
    </source>
</reference>
<dbReference type="OrthoDB" id="3942273at2759"/>
<dbReference type="EMBL" id="WNWR01000403">
    <property type="protein sequence ID" value="KAE9979832.1"/>
    <property type="molecule type" value="Genomic_DNA"/>
</dbReference>
<feature type="compositionally biased region" description="Pro residues" evidence="1">
    <location>
        <begin position="467"/>
        <end position="476"/>
    </location>
</feature>
<dbReference type="AlphaFoldDB" id="A0A8H3YWF6"/>
<name>A0A8H3YWF6_VENIN</name>
<feature type="region of interest" description="Disordered" evidence="1">
    <location>
        <begin position="453"/>
        <end position="503"/>
    </location>
</feature>
<evidence type="ECO:0000256" key="1">
    <source>
        <dbReference type="SAM" id="MobiDB-lite"/>
    </source>
</evidence>
<accession>A0A8H3YWF6</accession>
<dbReference type="Proteomes" id="UP000490939">
    <property type="component" value="Unassembled WGS sequence"/>
</dbReference>
<feature type="compositionally biased region" description="Basic residues" evidence="1">
    <location>
        <begin position="227"/>
        <end position="257"/>
    </location>
</feature>
<protein>
    <submittedName>
        <fullName evidence="2">Uncharacterized protein</fullName>
    </submittedName>
</protein>
<dbReference type="EMBL" id="WNWQ01000291">
    <property type="protein sequence ID" value="KAE9971546.1"/>
    <property type="molecule type" value="Genomic_DNA"/>
</dbReference>
<feature type="compositionally biased region" description="Pro residues" evidence="1">
    <location>
        <begin position="338"/>
        <end position="347"/>
    </location>
</feature>
<feature type="compositionally biased region" description="Basic and acidic residues" evidence="1">
    <location>
        <begin position="204"/>
        <end position="226"/>
    </location>
</feature>
<feature type="compositionally biased region" description="Basic residues" evidence="1">
    <location>
        <begin position="188"/>
        <end position="203"/>
    </location>
</feature>
<dbReference type="Proteomes" id="UP000447873">
    <property type="component" value="Unassembled WGS sequence"/>
</dbReference>
<evidence type="ECO:0000313" key="7">
    <source>
        <dbReference type="Proteomes" id="UP000490939"/>
    </source>
</evidence>
<evidence type="ECO:0000313" key="3">
    <source>
        <dbReference type="EMBL" id="KAE9979832.1"/>
    </source>
</evidence>
<proteinExistence type="predicted"/>